<dbReference type="Gene3D" id="1.10.510.10">
    <property type="entry name" value="Transferase(Phosphotransferase) domain 1"/>
    <property type="match status" value="1"/>
</dbReference>
<dbReference type="GO" id="GO:0031436">
    <property type="term" value="C:BRCA1-BARD1 complex"/>
    <property type="evidence" value="ECO:0007669"/>
    <property type="project" value="TreeGrafter"/>
</dbReference>
<reference evidence="5" key="2">
    <citation type="submission" date="2025-08" db="UniProtKB">
        <authorList>
            <consortium name="Ensembl"/>
        </authorList>
    </citation>
    <scope>IDENTIFICATION</scope>
</reference>
<evidence type="ECO:0000256" key="1">
    <source>
        <dbReference type="ARBA" id="ARBA00022737"/>
    </source>
</evidence>
<dbReference type="SUPFAM" id="SSF48403">
    <property type="entry name" value="Ankyrin repeat"/>
    <property type="match status" value="1"/>
</dbReference>
<reference evidence="6" key="1">
    <citation type="submission" date="2018-06" db="EMBL/GenBank/DDBJ databases">
        <title>Genome assembly of Danube salmon.</title>
        <authorList>
            <person name="Macqueen D.J."/>
            <person name="Gundappa M.K."/>
        </authorList>
    </citation>
    <scope>NUCLEOTIDE SEQUENCE [LARGE SCALE GENOMIC DNA]</scope>
</reference>
<evidence type="ECO:0000313" key="6">
    <source>
        <dbReference type="Proteomes" id="UP000314982"/>
    </source>
</evidence>
<dbReference type="Proteomes" id="UP000314982">
    <property type="component" value="Unassembled WGS sequence"/>
</dbReference>
<evidence type="ECO:0000313" key="5">
    <source>
        <dbReference type="Ensembl" id="ENSHHUP00000074571.1"/>
    </source>
</evidence>
<dbReference type="InterPro" id="IPR000719">
    <property type="entry name" value="Prot_kinase_dom"/>
</dbReference>
<dbReference type="AlphaFoldDB" id="A0A4W5QB92"/>
<sequence length="499" mass="55536">APKDPVDGGMEKFRIFKKDYFEADWIKVTERSFGQVYRVKLKLWREKCALKSFDPTLTGTNFYIMIEEASKMEKVTFKYIVSIYGVCNDPPALVMEYMSNGSLDHLLTSHVLMWPKKFQMIHEATKGMNFLHSMNPPLLHLNLKPSNILLDDHLHIKISYFGLIKWEVGSKKEFIENLTARGNICYIPPETFTLCPEHPGIKFDVCSFSMACVLTRRHPLSMFGMLWIDVYVSVFQFPPISSNFAQPSKRSGTTFHSADERKVLHGRTMLHVASAYGHLTIAKLLLSKGVDHNGTDHSLTTALHLAAEEVAKQRHYTPLHFATLKGHTGICRLLLGNVVIPDPRTLQGWTPMHLAALKGHTATLVELEAHQGSEDVVSKLLVAKADPNVAEDSGWTALHLACNGGLFPSVLQLISNRANVNAQNNSQATPLHLAAQNGSVLTIKALLMNGAERISKDSTGCTALYLARKCQKEEPNITVLSWPGNISTIVAGTVLKIIM</sequence>
<accession>A0A4W5QB92</accession>
<dbReference type="PROSITE" id="PS50011">
    <property type="entry name" value="PROTEIN_KINASE_DOM"/>
    <property type="match status" value="1"/>
</dbReference>
<evidence type="ECO:0000259" key="4">
    <source>
        <dbReference type="PROSITE" id="PS50011"/>
    </source>
</evidence>
<dbReference type="GO" id="GO:0004842">
    <property type="term" value="F:ubiquitin-protein transferase activity"/>
    <property type="evidence" value="ECO:0007669"/>
    <property type="project" value="TreeGrafter"/>
</dbReference>
<name>A0A4W5QB92_9TELE</name>
<evidence type="ECO:0000256" key="3">
    <source>
        <dbReference type="PROSITE-ProRule" id="PRU00023"/>
    </source>
</evidence>
<feature type="domain" description="Protein kinase" evidence="4">
    <location>
        <begin position="22"/>
        <end position="307"/>
    </location>
</feature>
<dbReference type="Ensembl" id="ENSHHUT00000077020.1">
    <property type="protein sequence ID" value="ENSHHUP00000074571.1"/>
    <property type="gene ID" value="ENSHHUG00000043712.1"/>
</dbReference>
<dbReference type="SMART" id="SM00248">
    <property type="entry name" value="ANK"/>
    <property type="match status" value="5"/>
</dbReference>
<dbReference type="Gene3D" id="1.25.40.20">
    <property type="entry name" value="Ankyrin repeat-containing domain"/>
    <property type="match status" value="3"/>
</dbReference>
<dbReference type="InterPro" id="IPR001245">
    <property type="entry name" value="Ser-Thr/Tyr_kinase_cat_dom"/>
</dbReference>
<evidence type="ECO:0000256" key="2">
    <source>
        <dbReference type="ARBA" id="ARBA00023043"/>
    </source>
</evidence>
<keyword evidence="2 3" id="KW-0040">ANK repeat</keyword>
<keyword evidence="1" id="KW-0677">Repeat</keyword>
<dbReference type="GO" id="GO:0085020">
    <property type="term" value="P:protein K6-linked ubiquitination"/>
    <property type="evidence" value="ECO:0007669"/>
    <property type="project" value="TreeGrafter"/>
</dbReference>
<dbReference type="GeneTree" id="ENSGT00940000162060"/>
<dbReference type="Pfam" id="PF12796">
    <property type="entry name" value="Ank_2"/>
    <property type="match status" value="3"/>
</dbReference>
<dbReference type="GO" id="GO:0004672">
    <property type="term" value="F:protein kinase activity"/>
    <property type="evidence" value="ECO:0007669"/>
    <property type="project" value="InterPro"/>
</dbReference>
<dbReference type="STRING" id="62062.ENSHHUP00000074571"/>
<dbReference type="PANTHER" id="PTHR24171:SF8">
    <property type="entry name" value="BRCA1-ASSOCIATED RING DOMAIN PROTEIN 1"/>
    <property type="match status" value="1"/>
</dbReference>
<proteinExistence type="predicted"/>
<dbReference type="SUPFAM" id="SSF56112">
    <property type="entry name" value="Protein kinase-like (PK-like)"/>
    <property type="match status" value="1"/>
</dbReference>
<dbReference type="InterPro" id="IPR011009">
    <property type="entry name" value="Kinase-like_dom_sf"/>
</dbReference>
<dbReference type="InterPro" id="IPR002110">
    <property type="entry name" value="Ankyrin_rpt"/>
</dbReference>
<feature type="repeat" description="ANK" evidence="3">
    <location>
        <begin position="426"/>
        <end position="458"/>
    </location>
</feature>
<keyword evidence="6" id="KW-1185">Reference proteome</keyword>
<dbReference type="PANTHER" id="PTHR24171">
    <property type="entry name" value="ANKYRIN REPEAT DOMAIN-CONTAINING PROTEIN 39-RELATED"/>
    <property type="match status" value="1"/>
</dbReference>
<dbReference type="PROSITE" id="PS50088">
    <property type="entry name" value="ANK_REPEAT"/>
    <property type="match status" value="4"/>
</dbReference>
<reference evidence="5" key="3">
    <citation type="submission" date="2025-09" db="UniProtKB">
        <authorList>
            <consortium name="Ensembl"/>
        </authorList>
    </citation>
    <scope>IDENTIFICATION</scope>
</reference>
<dbReference type="Pfam" id="PF07714">
    <property type="entry name" value="PK_Tyr_Ser-Thr"/>
    <property type="match status" value="1"/>
</dbReference>
<feature type="repeat" description="ANK" evidence="3">
    <location>
        <begin position="265"/>
        <end position="297"/>
    </location>
</feature>
<dbReference type="PROSITE" id="PS50297">
    <property type="entry name" value="ANK_REP_REGION"/>
    <property type="match status" value="4"/>
</dbReference>
<feature type="repeat" description="ANK" evidence="3">
    <location>
        <begin position="393"/>
        <end position="425"/>
    </location>
</feature>
<dbReference type="InterPro" id="IPR036770">
    <property type="entry name" value="Ankyrin_rpt-contain_sf"/>
</dbReference>
<protein>
    <submittedName>
        <fullName evidence="5">Ankyrin repeat and kinase domain containing 1</fullName>
    </submittedName>
</protein>
<dbReference type="GO" id="GO:0070531">
    <property type="term" value="C:BRCA1-A complex"/>
    <property type="evidence" value="ECO:0007669"/>
    <property type="project" value="TreeGrafter"/>
</dbReference>
<organism evidence="5 6">
    <name type="scientific">Hucho hucho</name>
    <name type="common">huchen</name>
    <dbReference type="NCBI Taxonomy" id="62062"/>
    <lineage>
        <taxon>Eukaryota</taxon>
        <taxon>Metazoa</taxon>
        <taxon>Chordata</taxon>
        <taxon>Craniata</taxon>
        <taxon>Vertebrata</taxon>
        <taxon>Euteleostomi</taxon>
        <taxon>Actinopterygii</taxon>
        <taxon>Neopterygii</taxon>
        <taxon>Teleostei</taxon>
        <taxon>Protacanthopterygii</taxon>
        <taxon>Salmoniformes</taxon>
        <taxon>Salmonidae</taxon>
        <taxon>Salmoninae</taxon>
        <taxon>Hucho</taxon>
    </lineage>
</organism>
<dbReference type="GO" id="GO:0005524">
    <property type="term" value="F:ATP binding"/>
    <property type="evidence" value="ECO:0007669"/>
    <property type="project" value="InterPro"/>
</dbReference>
<feature type="repeat" description="ANK" evidence="3">
    <location>
        <begin position="347"/>
        <end position="374"/>
    </location>
</feature>